<comment type="caution">
    <text evidence="4">The sequence shown here is derived from an EMBL/GenBank/DDBJ whole genome shotgun (WGS) entry which is preliminary data.</text>
</comment>
<keyword evidence="1 2" id="KW-0732">Signal</keyword>
<dbReference type="RefSeq" id="WP_002623764.1">
    <property type="nucleotide sequence ID" value="NZ_ANAH02000018.1"/>
</dbReference>
<dbReference type="EMBL" id="ANAH02000018">
    <property type="protein sequence ID" value="EPX59261.1"/>
    <property type="molecule type" value="Genomic_DNA"/>
</dbReference>
<accession>S9P7Z7</accession>
<dbReference type="InterPro" id="IPR009009">
    <property type="entry name" value="RlpA-like_DPBB"/>
</dbReference>
<dbReference type="eggNOG" id="COG0797">
    <property type="taxonomic scope" value="Bacteria"/>
</dbReference>
<feature type="signal peptide" evidence="2">
    <location>
        <begin position="1"/>
        <end position="24"/>
    </location>
</feature>
<evidence type="ECO:0000256" key="2">
    <source>
        <dbReference type="SAM" id="SignalP"/>
    </source>
</evidence>
<name>S9P7Z7_CYSF2</name>
<gene>
    <name evidence="4" type="ORF">D187_003165</name>
</gene>
<dbReference type="Pfam" id="PF03330">
    <property type="entry name" value="DPBB_1"/>
    <property type="match status" value="1"/>
</dbReference>
<dbReference type="PANTHER" id="PTHR31836">
    <property type="match status" value="1"/>
</dbReference>
<dbReference type="CDD" id="cd22273">
    <property type="entry name" value="DPBB_SPI-like"/>
    <property type="match status" value="1"/>
</dbReference>
<dbReference type="GO" id="GO:0004867">
    <property type="term" value="F:serine-type endopeptidase inhibitor activity"/>
    <property type="evidence" value="ECO:0007669"/>
    <property type="project" value="InterPro"/>
</dbReference>
<sequence length="135" mass="14375">MKEALLKKRFAAVIITLTATAAVAATATVSFKGNGILSWYNDAGYGACGTQINAATEMLAAVPRNYWTAANSNKDPLCKQLVLVTYKGKSIKVPVKDKCPGCPPNKLELSKAAFQQLDNLDVGIIKDASWSIVSP</sequence>
<dbReference type="AlphaFoldDB" id="S9P7Z7"/>
<feature type="chain" id="PRO_5004554691" description="RlpA-like protein double-psi beta-barrel domain-containing protein" evidence="2">
    <location>
        <begin position="25"/>
        <end position="135"/>
    </location>
</feature>
<proteinExistence type="predicted"/>
<dbReference type="SUPFAM" id="SSF50685">
    <property type="entry name" value="Barwin-like endoglucanases"/>
    <property type="match status" value="1"/>
</dbReference>
<evidence type="ECO:0000259" key="3">
    <source>
        <dbReference type="Pfam" id="PF03330"/>
    </source>
</evidence>
<keyword evidence="5" id="KW-1185">Reference proteome</keyword>
<reference evidence="4" key="1">
    <citation type="submission" date="2013-05" db="EMBL/GenBank/DDBJ databases">
        <title>Genome assembly of Cystobacter fuscus DSM 2262.</title>
        <authorList>
            <person name="Sharma G."/>
            <person name="Khatri I."/>
            <person name="Kaur C."/>
            <person name="Mayilraj S."/>
            <person name="Subramanian S."/>
        </authorList>
    </citation>
    <scope>NUCLEOTIDE SEQUENCE [LARGE SCALE GENOMIC DNA]</scope>
    <source>
        <strain evidence="4">DSM 2262</strain>
    </source>
</reference>
<evidence type="ECO:0000313" key="5">
    <source>
        <dbReference type="Proteomes" id="UP000011682"/>
    </source>
</evidence>
<dbReference type="InterPro" id="IPR048197">
    <property type="entry name" value="Papain_inhib"/>
</dbReference>
<dbReference type="PANTHER" id="PTHR31836:SF28">
    <property type="entry name" value="SRCR DOMAIN-CONTAINING PROTEIN-RELATED"/>
    <property type="match status" value="1"/>
</dbReference>
<organism evidence="4 5">
    <name type="scientific">Cystobacter fuscus (strain ATCC 25194 / DSM 2262 / NBRC 100088 / M29)</name>
    <dbReference type="NCBI Taxonomy" id="1242864"/>
    <lineage>
        <taxon>Bacteria</taxon>
        <taxon>Pseudomonadati</taxon>
        <taxon>Myxococcota</taxon>
        <taxon>Myxococcia</taxon>
        <taxon>Myxococcales</taxon>
        <taxon>Cystobacterineae</taxon>
        <taxon>Archangiaceae</taxon>
        <taxon>Cystobacter</taxon>
    </lineage>
</organism>
<dbReference type="Gene3D" id="2.40.40.10">
    <property type="entry name" value="RlpA-like domain"/>
    <property type="match status" value="1"/>
</dbReference>
<dbReference type="OrthoDB" id="5499927at2"/>
<evidence type="ECO:0000256" key="1">
    <source>
        <dbReference type="ARBA" id="ARBA00022729"/>
    </source>
</evidence>
<dbReference type="GO" id="GO:0004869">
    <property type="term" value="F:cysteine-type endopeptidase inhibitor activity"/>
    <property type="evidence" value="ECO:0007669"/>
    <property type="project" value="InterPro"/>
</dbReference>
<protein>
    <recommendedName>
        <fullName evidence="3">RlpA-like protein double-psi beta-barrel domain-containing protein</fullName>
    </recommendedName>
</protein>
<dbReference type="Proteomes" id="UP000011682">
    <property type="component" value="Unassembled WGS sequence"/>
</dbReference>
<dbReference type="NCBIfam" id="NF041659">
    <property type="entry name" value="Papain_Inhib"/>
    <property type="match status" value="1"/>
</dbReference>
<feature type="domain" description="RlpA-like protein double-psi beta-barrel" evidence="3">
    <location>
        <begin position="34"/>
        <end position="126"/>
    </location>
</feature>
<evidence type="ECO:0000313" key="4">
    <source>
        <dbReference type="EMBL" id="EPX59261.1"/>
    </source>
</evidence>
<dbReference type="InterPro" id="IPR051477">
    <property type="entry name" value="Expansin_CellWall"/>
</dbReference>
<dbReference type="InterPro" id="IPR036908">
    <property type="entry name" value="RlpA-like_sf"/>
</dbReference>